<dbReference type="InterPro" id="IPR050739">
    <property type="entry name" value="MFP"/>
</dbReference>
<evidence type="ECO:0000256" key="2">
    <source>
        <dbReference type="SAM" id="MobiDB-lite"/>
    </source>
</evidence>
<dbReference type="RefSeq" id="WP_173062354.1">
    <property type="nucleotide sequence ID" value="NZ_AP022853.1"/>
</dbReference>
<gene>
    <name evidence="4" type="primary">emrA</name>
    <name evidence="4" type="ORF">SKTS_13950</name>
</gene>
<dbReference type="GO" id="GO:0030313">
    <property type="term" value="C:cell envelope"/>
    <property type="evidence" value="ECO:0007669"/>
    <property type="project" value="UniProtKB-SubCell"/>
</dbReference>
<evidence type="ECO:0000256" key="1">
    <source>
        <dbReference type="ARBA" id="ARBA00004196"/>
    </source>
</evidence>
<dbReference type="Gene3D" id="2.40.50.100">
    <property type="match status" value="1"/>
</dbReference>
<dbReference type="InterPro" id="IPR058633">
    <property type="entry name" value="EmrA/FarA_HH"/>
</dbReference>
<dbReference type="PANTHER" id="PTHR30386:SF19">
    <property type="entry name" value="MULTIDRUG EXPORT PROTEIN EMRA-RELATED"/>
    <property type="match status" value="1"/>
</dbReference>
<dbReference type="SUPFAM" id="SSF111369">
    <property type="entry name" value="HlyD-like secretion proteins"/>
    <property type="match status" value="1"/>
</dbReference>
<dbReference type="AlphaFoldDB" id="A0A6F8VCP3"/>
<dbReference type="Gene3D" id="1.10.287.470">
    <property type="entry name" value="Helix hairpin bin"/>
    <property type="match status" value="1"/>
</dbReference>
<dbReference type="PANTHER" id="PTHR30386">
    <property type="entry name" value="MEMBRANE FUSION SUBUNIT OF EMRAB-TOLC MULTIDRUG EFFLUX PUMP"/>
    <property type="match status" value="1"/>
</dbReference>
<dbReference type="Gene3D" id="2.40.30.170">
    <property type="match status" value="1"/>
</dbReference>
<evidence type="ECO:0000313" key="4">
    <source>
        <dbReference type="EMBL" id="BCB26509.1"/>
    </source>
</evidence>
<dbReference type="KEGG" id="slac:SKTS_13950"/>
<feature type="domain" description="Multidrug export protein EmrA/FarA alpha-helical hairpin" evidence="3">
    <location>
        <begin position="88"/>
        <end position="207"/>
    </location>
</feature>
<comment type="subcellular location">
    <subcellularLocation>
        <location evidence="1">Cell envelope</location>
    </subcellularLocation>
</comment>
<evidence type="ECO:0000259" key="3">
    <source>
        <dbReference type="Pfam" id="PF25885"/>
    </source>
</evidence>
<accession>A0A6F8VCP3</accession>
<name>A0A6F8VCP3_9PROT</name>
<proteinExistence type="predicted"/>
<reference evidence="5" key="1">
    <citation type="submission" date="2020-03" db="EMBL/GenBank/DDBJ databases">
        <title>Complete genome sequence of sulfur-oxidizing bacterium skT11.</title>
        <authorList>
            <person name="Kanda M."/>
            <person name="Kojima H."/>
            <person name="Fukui M."/>
        </authorList>
    </citation>
    <scope>NUCLEOTIDE SEQUENCE [LARGE SCALE GENOMIC DNA]</scope>
    <source>
        <strain evidence="5">skT11</strain>
    </source>
</reference>
<dbReference type="GO" id="GO:0055085">
    <property type="term" value="P:transmembrane transport"/>
    <property type="evidence" value="ECO:0007669"/>
    <property type="project" value="InterPro"/>
</dbReference>
<feature type="compositionally biased region" description="Basic and acidic residues" evidence="2">
    <location>
        <begin position="146"/>
        <end position="155"/>
    </location>
</feature>
<dbReference type="Pfam" id="PF25885">
    <property type="entry name" value="HH_EMRA"/>
    <property type="match status" value="1"/>
</dbReference>
<sequence length="385" mass="41513">MSEAPNNNSAKRSRALLVLTLGFFLLGLGYGVYWWIHGRHHETTDDAYVAGNLIRVTPRIAGTVVAVYADDTDLVQRGQLLVRLDDADARVALSAAESRLAETVRQVRQMFSAVEQDRANVAIKQESLRQAEADAARRGGAAADEAVSREEREHSGSALKRAQSELRLANSQLEGALAQVAHTDVAHHPAVMQAEAQVREAFLNLGRCEIRAAESGYVAKRAVQVGQQAAPGTALMVVVPLRQVWVEANFKEDQLQRMRIGQAVELQSDLYGSGVTLHGKVAGLGAGTGSVFSLLPPQNASGNWIKIVQRLPVRIVLDPAEVAKHPLRIGLSMKAQVETKDASGESLASVSPSGPRYETAVYGDDEKAAGQRIREIVAANLQQAK</sequence>
<dbReference type="EMBL" id="AP022853">
    <property type="protein sequence ID" value="BCB26509.1"/>
    <property type="molecule type" value="Genomic_DNA"/>
</dbReference>
<evidence type="ECO:0000313" key="5">
    <source>
        <dbReference type="Proteomes" id="UP000502260"/>
    </source>
</evidence>
<dbReference type="Proteomes" id="UP000502260">
    <property type="component" value="Chromosome"/>
</dbReference>
<feature type="region of interest" description="Disordered" evidence="2">
    <location>
        <begin position="134"/>
        <end position="160"/>
    </location>
</feature>
<keyword evidence="5" id="KW-1185">Reference proteome</keyword>
<organism evidence="4 5">
    <name type="scientific">Sulfurimicrobium lacus</name>
    <dbReference type="NCBI Taxonomy" id="2715678"/>
    <lineage>
        <taxon>Bacteria</taxon>
        <taxon>Pseudomonadati</taxon>
        <taxon>Pseudomonadota</taxon>
        <taxon>Betaproteobacteria</taxon>
        <taxon>Nitrosomonadales</taxon>
        <taxon>Sulfuricellaceae</taxon>
        <taxon>Sulfurimicrobium</taxon>
    </lineage>
</organism>
<protein>
    <submittedName>
        <fullName evidence="4">Multidrug resistance protein A</fullName>
    </submittedName>
</protein>